<reference evidence="15 16" key="1">
    <citation type="submission" date="2013-08" db="EMBL/GenBank/DDBJ databases">
        <title>The genome sequence of Knoellia sinensis.</title>
        <authorList>
            <person name="Zhu W."/>
            <person name="Wang G."/>
        </authorList>
    </citation>
    <scope>NUCLEOTIDE SEQUENCE [LARGE SCALE GENOMIC DNA]</scope>
    <source>
        <strain evidence="15 16">KCTC 19936</strain>
    </source>
</reference>
<keyword evidence="9 11" id="KW-0131">Cell cycle</keyword>
<dbReference type="GO" id="GO:0015031">
    <property type="term" value="P:protein transport"/>
    <property type="evidence" value="ECO:0007669"/>
    <property type="project" value="UniProtKB-UniRule"/>
</dbReference>
<evidence type="ECO:0000256" key="3">
    <source>
        <dbReference type="ARBA" id="ARBA00013194"/>
    </source>
</evidence>
<dbReference type="InterPro" id="IPR037041">
    <property type="entry name" value="Trigger_fac_C_sf"/>
</dbReference>
<comment type="domain">
    <text evidence="11">Consists of 3 domains; the N-terminus binds the ribosome, the middle domain has PPIase activity, while the C-terminus has intrinsic chaperone activity on its own.</text>
</comment>
<dbReference type="InterPro" id="IPR005215">
    <property type="entry name" value="Trig_fac"/>
</dbReference>
<evidence type="ECO:0000256" key="11">
    <source>
        <dbReference type="HAMAP-Rule" id="MF_00303"/>
    </source>
</evidence>
<evidence type="ECO:0000256" key="4">
    <source>
        <dbReference type="ARBA" id="ARBA00016902"/>
    </source>
</evidence>
<dbReference type="InterPro" id="IPR027304">
    <property type="entry name" value="Trigger_fact/SurA_dom_sf"/>
</dbReference>
<dbReference type="InterPro" id="IPR001179">
    <property type="entry name" value="PPIase_FKBP_dom"/>
</dbReference>
<dbReference type="PIRSF" id="PIRSF003095">
    <property type="entry name" value="Trigger_factor"/>
    <property type="match status" value="1"/>
</dbReference>
<evidence type="ECO:0000256" key="6">
    <source>
        <dbReference type="ARBA" id="ARBA00023110"/>
    </source>
</evidence>
<evidence type="ECO:0000256" key="13">
    <source>
        <dbReference type="RuleBase" id="RU003914"/>
    </source>
</evidence>
<feature type="domain" description="PPIase FKBP-type" evidence="14">
    <location>
        <begin position="164"/>
        <end position="217"/>
    </location>
</feature>
<dbReference type="Pfam" id="PF05697">
    <property type="entry name" value="Trigger_N"/>
    <property type="match status" value="1"/>
</dbReference>
<evidence type="ECO:0000256" key="12">
    <source>
        <dbReference type="PROSITE-ProRule" id="PRU00277"/>
    </source>
</evidence>
<dbReference type="InterPro" id="IPR008881">
    <property type="entry name" value="Trigger_fac_ribosome-bd_bac"/>
</dbReference>
<dbReference type="Gene3D" id="3.10.50.40">
    <property type="match status" value="1"/>
</dbReference>
<comment type="catalytic activity">
    <reaction evidence="1 11 12">
        <text>[protein]-peptidylproline (omega=180) = [protein]-peptidylproline (omega=0)</text>
        <dbReference type="Rhea" id="RHEA:16237"/>
        <dbReference type="Rhea" id="RHEA-COMP:10747"/>
        <dbReference type="Rhea" id="RHEA-COMP:10748"/>
        <dbReference type="ChEBI" id="CHEBI:83833"/>
        <dbReference type="ChEBI" id="CHEBI:83834"/>
        <dbReference type="EC" id="5.2.1.8"/>
    </reaction>
</comment>
<keyword evidence="11" id="KW-0963">Cytoplasm</keyword>
<comment type="similarity">
    <text evidence="2 11 13">Belongs to the FKBP-type PPIase family. Tig subfamily.</text>
</comment>
<evidence type="ECO:0000256" key="2">
    <source>
        <dbReference type="ARBA" id="ARBA00005464"/>
    </source>
</evidence>
<dbReference type="NCBIfam" id="TIGR00115">
    <property type="entry name" value="tig"/>
    <property type="match status" value="1"/>
</dbReference>
<evidence type="ECO:0000256" key="1">
    <source>
        <dbReference type="ARBA" id="ARBA00000971"/>
    </source>
</evidence>
<dbReference type="AlphaFoldDB" id="A0A0A0JD53"/>
<evidence type="ECO:0000313" key="15">
    <source>
        <dbReference type="EMBL" id="KGN34749.1"/>
    </source>
</evidence>
<dbReference type="OrthoDB" id="9767721at2"/>
<evidence type="ECO:0000256" key="10">
    <source>
        <dbReference type="ARBA" id="ARBA00029986"/>
    </source>
</evidence>
<dbReference type="InterPro" id="IPR036611">
    <property type="entry name" value="Trigger_fac_ribosome-bd_sf"/>
</dbReference>
<accession>A0A0A0JD53</accession>
<name>A0A0A0JD53_9MICO</name>
<dbReference type="GO" id="GO:0043335">
    <property type="term" value="P:protein unfolding"/>
    <property type="evidence" value="ECO:0007669"/>
    <property type="project" value="TreeGrafter"/>
</dbReference>
<dbReference type="EMBL" id="AVPJ01000001">
    <property type="protein sequence ID" value="KGN34749.1"/>
    <property type="molecule type" value="Genomic_DNA"/>
</dbReference>
<evidence type="ECO:0000256" key="5">
    <source>
        <dbReference type="ARBA" id="ARBA00022618"/>
    </source>
</evidence>
<protein>
    <recommendedName>
        <fullName evidence="4 11">Trigger factor</fullName>
        <shortName evidence="11">TF</shortName>
        <ecNumber evidence="3 11">5.2.1.8</ecNumber>
    </recommendedName>
    <alternativeName>
        <fullName evidence="10 11">PPIase</fullName>
    </alternativeName>
</protein>
<dbReference type="Pfam" id="PF05698">
    <property type="entry name" value="Trigger_C"/>
    <property type="match status" value="1"/>
</dbReference>
<dbReference type="SUPFAM" id="SSF109998">
    <property type="entry name" value="Triger factor/SurA peptide-binding domain-like"/>
    <property type="match status" value="1"/>
</dbReference>
<dbReference type="SUPFAM" id="SSF102735">
    <property type="entry name" value="Trigger factor ribosome-binding domain"/>
    <property type="match status" value="1"/>
</dbReference>
<dbReference type="GO" id="GO:0044183">
    <property type="term" value="F:protein folding chaperone"/>
    <property type="evidence" value="ECO:0007669"/>
    <property type="project" value="TreeGrafter"/>
</dbReference>
<dbReference type="PANTHER" id="PTHR30560:SF3">
    <property type="entry name" value="TRIGGER FACTOR-LIKE PROTEIN TIG, CHLOROPLASTIC"/>
    <property type="match status" value="1"/>
</dbReference>
<dbReference type="PROSITE" id="PS50059">
    <property type="entry name" value="FKBP_PPIASE"/>
    <property type="match status" value="1"/>
</dbReference>
<comment type="caution">
    <text evidence="15">The sequence shown here is derived from an EMBL/GenBank/DDBJ whole genome shotgun (WGS) entry which is preliminary data.</text>
</comment>
<dbReference type="Proteomes" id="UP000030002">
    <property type="component" value="Unassembled WGS sequence"/>
</dbReference>
<dbReference type="GO" id="GO:0051301">
    <property type="term" value="P:cell division"/>
    <property type="evidence" value="ECO:0007669"/>
    <property type="project" value="UniProtKB-KW"/>
</dbReference>
<sequence>MKSAVETLSPTRVKLIVEVPFDELKPDLDKAYQTIGSQIQIPGFRKGKVPARIIDQRVGRGAVVQEAVNEALPRFFSEAVDAEGIKAIGQPEVDVTAVPLEDGQDFEFTVETDVRPEIELPELEGIAVEVDEVKATDEDIEERLTTLRQRFGTLSAVERAVENGDVLSIDLSAVIDGEEIDSVEGVTYEVGSGNMLEGLDDAVTGAKAGDTVTFTAPLAGGDKEGEDAECTVTVQSVKVRELPELDDDFAQLASQFDTLDELRDDVAKQAEQAKKFEQGVQARDKVLEHLLEVTEVAVPDGIVEAEVHSHLEGEGRLEDDEHRAEVDESTRKALKGQFLLDALAEKLEINVEQPELIEYLIMSAQQYGMDPNQFAQAIDQQGQVPAMVQEVARRKALAAVLEKAAVTDTAGNAIDLNELVPQAETVDPELEGEADLEALADEVETDEAPAEESAKA</sequence>
<evidence type="ECO:0000259" key="14">
    <source>
        <dbReference type="PROSITE" id="PS50059"/>
    </source>
</evidence>
<comment type="subcellular location">
    <subcellularLocation>
        <location evidence="11">Cytoplasm</location>
    </subcellularLocation>
    <text evidence="11">About half TF is bound to the ribosome near the polypeptide exit tunnel while the other half is free in the cytoplasm.</text>
</comment>
<dbReference type="PANTHER" id="PTHR30560">
    <property type="entry name" value="TRIGGER FACTOR CHAPERONE AND PEPTIDYL-PROLYL CIS/TRANS ISOMERASE"/>
    <property type="match status" value="1"/>
</dbReference>
<dbReference type="GO" id="GO:0003755">
    <property type="term" value="F:peptidyl-prolyl cis-trans isomerase activity"/>
    <property type="evidence" value="ECO:0007669"/>
    <property type="project" value="UniProtKB-UniRule"/>
</dbReference>
<comment type="function">
    <text evidence="11">Involved in protein export. Acts as a chaperone by maintaining the newly synthesized protein in an open conformation. Functions as a peptidyl-prolyl cis-trans isomerase.</text>
</comment>
<dbReference type="EC" id="5.2.1.8" evidence="3 11"/>
<keyword evidence="8 11" id="KW-0413">Isomerase</keyword>
<dbReference type="SUPFAM" id="SSF54534">
    <property type="entry name" value="FKBP-like"/>
    <property type="match status" value="1"/>
</dbReference>
<keyword evidence="16" id="KW-1185">Reference proteome</keyword>
<dbReference type="Pfam" id="PF00254">
    <property type="entry name" value="FKBP_C"/>
    <property type="match status" value="1"/>
</dbReference>
<gene>
    <name evidence="11" type="primary">tig</name>
    <name evidence="15" type="ORF">N802_01430</name>
</gene>
<dbReference type="InterPro" id="IPR008880">
    <property type="entry name" value="Trigger_fac_C"/>
</dbReference>
<keyword evidence="5 11" id="KW-0132">Cell division</keyword>
<proteinExistence type="inferred from homology"/>
<dbReference type="eggNOG" id="COG0544">
    <property type="taxonomic scope" value="Bacteria"/>
</dbReference>
<evidence type="ECO:0000256" key="7">
    <source>
        <dbReference type="ARBA" id="ARBA00023186"/>
    </source>
</evidence>
<dbReference type="STRING" id="1385520.N802_01430"/>
<dbReference type="InterPro" id="IPR046357">
    <property type="entry name" value="PPIase_dom_sf"/>
</dbReference>
<dbReference type="RefSeq" id="WP_035911085.1">
    <property type="nucleotide sequence ID" value="NZ_AVPJ01000001.1"/>
</dbReference>
<organism evidence="15 16">
    <name type="scientific">Knoellia sinensis KCTC 19936</name>
    <dbReference type="NCBI Taxonomy" id="1385520"/>
    <lineage>
        <taxon>Bacteria</taxon>
        <taxon>Bacillati</taxon>
        <taxon>Actinomycetota</taxon>
        <taxon>Actinomycetes</taxon>
        <taxon>Micrococcales</taxon>
        <taxon>Intrasporangiaceae</taxon>
        <taxon>Knoellia</taxon>
    </lineage>
</organism>
<dbReference type="GO" id="GO:0005737">
    <property type="term" value="C:cytoplasm"/>
    <property type="evidence" value="ECO:0007669"/>
    <property type="project" value="UniProtKB-SubCell"/>
</dbReference>
<evidence type="ECO:0000256" key="9">
    <source>
        <dbReference type="ARBA" id="ARBA00023306"/>
    </source>
</evidence>
<evidence type="ECO:0000313" key="16">
    <source>
        <dbReference type="Proteomes" id="UP000030002"/>
    </source>
</evidence>
<dbReference type="Gene3D" id="3.30.70.1050">
    <property type="entry name" value="Trigger factor ribosome-binding domain"/>
    <property type="match status" value="1"/>
</dbReference>
<dbReference type="Gene3D" id="1.10.3120.10">
    <property type="entry name" value="Trigger factor, C-terminal domain"/>
    <property type="match status" value="1"/>
</dbReference>
<keyword evidence="6 11" id="KW-0697">Rotamase</keyword>
<dbReference type="HAMAP" id="MF_00303">
    <property type="entry name" value="Trigger_factor_Tig"/>
    <property type="match status" value="1"/>
</dbReference>
<dbReference type="GO" id="GO:0043022">
    <property type="term" value="F:ribosome binding"/>
    <property type="evidence" value="ECO:0007669"/>
    <property type="project" value="TreeGrafter"/>
</dbReference>
<keyword evidence="7 11" id="KW-0143">Chaperone</keyword>
<dbReference type="GO" id="GO:0051083">
    <property type="term" value="P:'de novo' cotranslational protein folding"/>
    <property type="evidence" value="ECO:0007669"/>
    <property type="project" value="TreeGrafter"/>
</dbReference>
<evidence type="ECO:0000256" key="8">
    <source>
        <dbReference type="ARBA" id="ARBA00023235"/>
    </source>
</evidence>